<evidence type="ECO:0000313" key="3">
    <source>
        <dbReference type="Proteomes" id="UP000265520"/>
    </source>
</evidence>
<sequence>MQGVSGDYESVHVQNASVHGANQYFETLEPKEGGVVRLGNNKACKVQGHVSGRGLVELAKQDLKTLMEVWSGRSTDYSNLKIFGALAFAHVKQDKLDARAVKCAFIGYLEDLDTSSEMGVQKIQFEVEPSIDEGEEEDQTLVPDESGSQTTAPDYQLTRDREKRVITPPNRYDYADIICYALNAAEEVQDSEPKTFMEALESSESKD</sequence>
<evidence type="ECO:0000256" key="1">
    <source>
        <dbReference type="SAM" id="MobiDB-lite"/>
    </source>
</evidence>
<evidence type="ECO:0000313" key="2">
    <source>
        <dbReference type="EMBL" id="MCH80452.1"/>
    </source>
</evidence>
<feature type="region of interest" description="Disordered" evidence="1">
    <location>
        <begin position="128"/>
        <end position="163"/>
    </location>
</feature>
<keyword evidence="3" id="KW-1185">Reference proteome</keyword>
<gene>
    <name evidence="2" type="ORF">A2U01_0001220</name>
</gene>
<organism evidence="2 3">
    <name type="scientific">Trifolium medium</name>
    <dbReference type="NCBI Taxonomy" id="97028"/>
    <lineage>
        <taxon>Eukaryota</taxon>
        <taxon>Viridiplantae</taxon>
        <taxon>Streptophyta</taxon>
        <taxon>Embryophyta</taxon>
        <taxon>Tracheophyta</taxon>
        <taxon>Spermatophyta</taxon>
        <taxon>Magnoliopsida</taxon>
        <taxon>eudicotyledons</taxon>
        <taxon>Gunneridae</taxon>
        <taxon>Pentapetalae</taxon>
        <taxon>rosids</taxon>
        <taxon>fabids</taxon>
        <taxon>Fabales</taxon>
        <taxon>Fabaceae</taxon>
        <taxon>Papilionoideae</taxon>
        <taxon>50 kb inversion clade</taxon>
        <taxon>NPAAA clade</taxon>
        <taxon>Hologalegina</taxon>
        <taxon>IRL clade</taxon>
        <taxon>Trifolieae</taxon>
        <taxon>Trifolium</taxon>
    </lineage>
</organism>
<name>A0A392LZJ2_9FABA</name>
<dbReference type="EMBL" id="LXQA010001069">
    <property type="protein sequence ID" value="MCH80452.1"/>
    <property type="molecule type" value="Genomic_DNA"/>
</dbReference>
<dbReference type="Proteomes" id="UP000265520">
    <property type="component" value="Unassembled WGS sequence"/>
</dbReference>
<proteinExistence type="predicted"/>
<reference evidence="2 3" key="1">
    <citation type="journal article" date="2018" name="Front. Plant Sci.">
        <title>Red Clover (Trifolium pratense) and Zigzag Clover (T. medium) - A Picture of Genomic Similarities and Differences.</title>
        <authorList>
            <person name="Dluhosova J."/>
            <person name="Istvanek J."/>
            <person name="Nedelnik J."/>
            <person name="Repkova J."/>
        </authorList>
    </citation>
    <scope>NUCLEOTIDE SEQUENCE [LARGE SCALE GENOMIC DNA]</scope>
    <source>
        <strain evidence="3">cv. 10/8</strain>
        <tissue evidence="2">Leaf</tissue>
    </source>
</reference>
<comment type="caution">
    <text evidence="2">The sequence shown here is derived from an EMBL/GenBank/DDBJ whole genome shotgun (WGS) entry which is preliminary data.</text>
</comment>
<protein>
    <submittedName>
        <fullName evidence="2">Copia LTR rider</fullName>
    </submittedName>
</protein>
<feature type="compositionally biased region" description="Acidic residues" evidence="1">
    <location>
        <begin position="129"/>
        <end position="139"/>
    </location>
</feature>
<dbReference type="AlphaFoldDB" id="A0A392LZJ2"/>
<accession>A0A392LZJ2</accession>